<protein>
    <recommendedName>
        <fullName evidence="4">Basic proline-rich protein</fullName>
    </recommendedName>
</protein>
<name>A0AAF0IJI2_9EURO</name>
<evidence type="ECO:0008006" key="4">
    <source>
        <dbReference type="Google" id="ProtNLM"/>
    </source>
</evidence>
<keyword evidence="3" id="KW-1185">Reference proteome</keyword>
<feature type="region of interest" description="Disordered" evidence="1">
    <location>
        <begin position="1"/>
        <end position="207"/>
    </location>
</feature>
<feature type="compositionally biased region" description="Polar residues" evidence="1">
    <location>
        <begin position="133"/>
        <end position="155"/>
    </location>
</feature>
<evidence type="ECO:0000313" key="2">
    <source>
        <dbReference type="EMBL" id="WEW56834.1"/>
    </source>
</evidence>
<reference evidence="2" key="1">
    <citation type="submission" date="2023-03" db="EMBL/GenBank/DDBJ databases">
        <title>Emydomyces testavorans Genome Sequence.</title>
        <authorList>
            <person name="Hoyer L."/>
        </authorList>
    </citation>
    <scope>NUCLEOTIDE SEQUENCE</scope>
    <source>
        <strain evidence="2">16-2883</strain>
    </source>
</reference>
<accession>A0AAF0IJI2</accession>
<sequence length="332" mass="36123">MAGPLLAPEDIMLPPSPPEPASAPNFELDDQTDQESPFHHDERALPITKIISPVPAPLYIPPPRTRSPLSKTHLRSRSFAGSPAAPCMTRAHSSPGLDSRGRYIFAGNQGRQDLPLRRPSPLRNSSEEAIYPNLNSLNISEPISEQPELQTSTETPRSHPDVNSIPASLSPGIHNTFPRLARRRPSSPLNPSAATSAGWYRSTSPSPSQQQTLVISARFNEPYPLYSFSSASSVPSTPTSMRSRSPSISSLETIPDIPDAEAAAIEADQIAKLKAAAEKVDESAANGDMTRRRSAMDIHNSPNSRFGPSRKRWSVCGAEGRQDLDLETIWED</sequence>
<dbReference type="Proteomes" id="UP001219355">
    <property type="component" value="Chromosome 1"/>
</dbReference>
<gene>
    <name evidence="2" type="ORF">PRK78_002289</name>
</gene>
<proteinExistence type="predicted"/>
<evidence type="ECO:0000256" key="1">
    <source>
        <dbReference type="SAM" id="MobiDB-lite"/>
    </source>
</evidence>
<feature type="compositionally biased region" description="Pro residues" evidence="1">
    <location>
        <begin position="54"/>
        <end position="65"/>
    </location>
</feature>
<feature type="region of interest" description="Disordered" evidence="1">
    <location>
        <begin position="278"/>
        <end position="311"/>
    </location>
</feature>
<evidence type="ECO:0000313" key="3">
    <source>
        <dbReference type="Proteomes" id="UP001219355"/>
    </source>
</evidence>
<dbReference type="AlphaFoldDB" id="A0AAF0IJI2"/>
<dbReference type="EMBL" id="CP120627">
    <property type="protein sequence ID" value="WEW56834.1"/>
    <property type="molecule type" value="Genomic_DNA"/>
</dbReference>
<organism evidence="2 3">
    <name type="scientific">Emydomyces testavorans</name>
    <dbReference type="NCBI Taxonomy" id="2070801"/>
    <lineage>
        <taxon>Eukaryota</taxon>
        <taxon>Fungi</taxon>
        <taxon>Dikarya</taxon>
        <taxon>Ascomycota</taxon>
        <taxon>Pezizomycotina</taxon>
        <taxon>Eurotiomycetes</taxon>
        <taxon>Eurotiomycetidae</taxon>
        <taxon>Onygenales</taxon>
        <taxon>Nannizziopsiaceae</taxon>
        <taxon>Emydomyces</taxon>
    </lineage>
</organism>
<feature type="region of interest" description="Disordered" evidence="1">
    <location>
        <begin position="229"/>
        <end position="252"/>
    </location>
</feature>